<dbReference type="eggNOG" id="arCOG09854">
    <property type="taxonomic scope" value="Archaea"/>
</dbReference>
<dbReference type="GeneID" id="24957475"/>
<proteinExistence type="predicted"/>
<dbReference type="EMBL" id="CP007264">
    <property type="protein sequence ID" value="AHL22173.1"/>
    <property type="molecule type" value="Genomic_DNA"/>
</dbReference>
<dbReference type="Proteomes" id="UP000019434">
    <property type="component" value="Chromosome"/>
</dbReference>
<reference evidence="1 2" key="1">
    <citation type="submission" date="2014-02" db="EMBL/GenBank/DDBJ databases">
        <title>Genome Sequence of an Hyperthermophilic Archaeon, Thermococcus nautili 30-1, producing viral vesicles.</title>
        <authorList>
            <person name="Oberto J."/>
            <person name="Gaudin M."/>
            <person name="Cossu M."/>
            <person name="Gorlas A."/>
            <person name="Slesarev A."/>
            <person name="Marguet E."/>
            <person name="Forterre P."/>
        </authorList>
    </citation>
    <scope>NUCLEOTIDE SEQUENCE [LARGE SCALE GENOMIC DNA]</scope>
    <source>
        <strain evidence="1 2">30-1</strain>
    </source>
</reference>
<dbReference type="AlphaFoldDB" id="W8NSF5"/>
<keyword evidence="2" id="KW-1185">Reference proteome</keyword>
<accession>W8NSF5</accession>
<evidence type="ECO:0000313" key="1">
    <source>
        <dbReference type="EMBL" id="AHL22173.1"/>
    </source>
</evidence>
<protein>
    <submittedName>
        <fullName evidence="1">Uncharacterized protein</fullName>
    </submittedName>
</protein>
<dbReference type="OrthoDB" id="46237at2157"/>
<evidence type="ECO:0000313" key="2">
    <source>
        <dbReference type="Proteomes" id="UP000019434"/>
    </source>
</evidence>
<name>W8NSF5_9EURY</name>
<sequence>MDVIEAELRRAMEEPGCPVCRLVEKFEDEEIETILYEHPNDPAVRRAFRRSGGLCRRHAWKVLRLALSNPLLGPHGVSVIYEDVLESYLRGENETEECLLCRLTAEKERILIESLADRLPNLIEAYENSPAILCRRHYGEVLREITDESLRRRFSEVQKRKLEGLRKRLEGLIKSFDYRAGRKPTEAERKAILEAVEFLAGREVGPERGRRERREKRWPLRLR</sequence>
<dbReference type="RefSeq" id="WP_042689676.1">
    <property type="nucleotide sequence ID" value="NZ_CP007264.1"/>
</dbReference>
<dbReference type="KEGG" id="tnu:BD01_0548"/>
<gene>
    <name evidence="1" type="ORF">BD01_0548</name>
</gene>
<dbReference type="STRING" id="195522.BD01_0548"/>
<organism evidence="1 2">
    <name type="scientific">Thermococcus nautili</name>
    <dbReference type="NCBI Taxonomy" id="195522"/>
    <lineage>
        <taxon>Archaea</taxon>
        <taxon>Methanobacteriati</taxon>
        <taxon>Methanobacteriota</taxon>
        <taxon>Thermococci</taxon>
        <taxon>Thermococcales</taxon>
        <taxon>Thermococcaceae</taxon>
        <taxon>Thermococcus</taxon>
    </lineage>
</organism>
<dbReference type="HOGENOM" id="CLU_1237978_0_0_2"/>